<feature type="domain" description="Putative acyltransferase ACT14924-like acyltransferase" evidence="2">
    <location>
        <begin position="95"/>
        <end position="243"/>
    </location>
</feature>
<evidence type="ECO:0000313" key="4">
    <source>
        <dbReference type="Proteomes" id="UP000198885"/>
    </source>
</evidence>
<sequence length="302" mass="33549">MVDSSHPRGVLMHQHPGALRGQGDGGNLAERPYDRRRLSYAGTFTNPLQARTIQTMELLTGKMHLLRLIRKFESMGVPEGQAFWAQALEVMGIDLTTPAEEIARIPREGPLVICANHPHGLVDGMVLAELVGRVRQDYKILTRSLLTGVGEIERFMIPVPFAHEQDALQQNLEMRRRAMSHLTDGGTIVLFPSGVVAASGNWFGRAVEADWNPFTAKMIQRSGASVLPIYFPGQNSRWYQVANRVSATLRQGLLLHEVVHALNRPQAPRVGTPVARDEIEGWAGNPRGFMAWLRERTLALGD</sequence>
<evidence type="ECO:0000256" key="1">
    <source>
        <dbReference type="SAM" id="MobiDB-lite"/>
    </source>
</evidence>
<dbReference type="EMBL" id="FOGU01000005">
    <property type="protein sequence ID" value="SES04042.1"/>
    <property type="molecule type" value="Genomic_DNA"/>
</dbReference>
<feature type="region of interest" description="Disordered" evidence="1">
    <location>
        <begin position="1"/>
        <end position="30"/>
    </location>
</feature>
<dbReference type="Proteomes" id="UP000198885">
    <property type="component" value="Unassembled WGS sequence"/>
</dbReference>
<name>A0A1H9U3Z5_9RHOB</name>
<dbReference type="InterPro" id="IPR045746">
    <property type="entry name" value="ACT14924-like_Acyltransf_dom"/>
</dbReference>
<protein>
    <submittedName>
        <fullName evidence="3">Putative hemolysin</fullName>
    </submittedName>
</protein>
<accession>A0A1H9U3Z5</accession>
<dbReference type="AlphaFoldDB" id="A0A1H9U3Z5"/>
<evidence type="ECO:0000313" key="3">
    <source>
        <dbReference type="EMBL" id="SES04042.1"/>
    </source>
</evidence>
<proteinExistence type="predicted"/>
<organism evidence="3 4">
    <name type="scientific">Tranquillimonas rosea</name>
    <dbReference type="NCBI Taxonomy" id="641238"/>
    <lineage>
        <taxon>Bacteria</taxon>
        <taxon>Pseudomonadati</taxon>
        <taxon>Pseudomonadota</taxon>
        <taxon>Alphaproteobacteria</taxon>
        <taxon>Rhodobacterales</taxon>
        <taxon>Roseobacteraceae</taxon>
        <taxon>Tranquillimonas</taxon>
    </lineage>
</organism>
<evidence type="ECO:0000259" key="2">
    <source>
        <dbReference type="Pfam" id="PF19576"/>
    </source>
</evidence>
<dbReference type="CDD" id="cd07986">
    <property type="entry name" value="LPLAT_ACT14924-like"/>
    <property type="match status" value="1"/>
</dbReference>
<reference evidence="3 4" key="1">
    <citation type="submission" date="2016-10" db="EMBL/GenBank/DDBJ databases">
        <authorList>
            <person name="de Groot N.N."/>
        </authorList>
    </citation>
    <scope>NUCLEOTIDE SEQUENCE [LARGE SCALE GENOMIC DNA]</scope>
    <source>
        <strain evidence="3 4">DSM 23042</strain>
    </source>
</reference>
<keyword evidence="4" id="KW-1185">Reference proteome</keyword>
<dbReference type="Pfam" id="PF19576">
    <property type="entry name" value="Acyltransf_2"/>
    <property type="match status" value="1"/>
</dbReference>
<dbReference type="STRING" id="641238.SAMN04490244_10513"/>
<gene>
    <name evidence="3" type="ORF">SAMN04490244_10513</name>
</gene>